<keyword evidence="8" id="KW-1185">Reference proteome</keyword>
<keyword evidence="4 6" id="KW-1133">Transmembrane helix</keyword>
<dbReference type="PANTHER" id="PTHR11706">
    <property type="entry name" value="SOLUTE CARRIER PROTEIN FAMILY 11 MEMBER"/>
    <property type="match status" value="1"/>
</dbReference>
<dbReference type="GO" id="GO:0015086">
    <property type="term" value="F:cadmium ion transmembrane transporter activity"/>
    <property type="evidence" value="ECO:0007669"/>
    <property type="project" value="TreeGrafter"/>
</dbReference>
<keyword evidence="3 6" id="KW-0812">Transmembrane</keyword>
<evidence type="ECO:0000256" key="1">
    <source>
        <dbReference type="ARBA" id="ARBA00004141"/>
    </source>
</evidence>
<keyword evidence="2" id="KW-0813">Transport</keyword>
<feature type="transmembrane region" description="Helical" evidence="6">
    <location>
        <begin position="367"/>
        <end position="385"/>
    </location>
</feature>
<dbReference type="KEGG" id="ndv:NDEV_1443"/>
<feature type="transmembrane region" description="Helical" evidence="6">
    <location>
        <begin position="145"/>
        <end position="164"/>
    </location>
</feature>
<dbReference type="Proteomes" id="UP000196239">
    <property type="component" value="Chromosome 1"/>
</dbReference>
<dbReference type="AlphaFoldDB" id="A0A128A4E0"/>
<feature type="transmembrane region" description="Helical" evidence="6">
    <location>
        <begin position="406"/>
        <end position="427"/>
    </location>
</feature>
<keyword evidence="5 6" id="KW-0472">Membrane</keyword>
<accession>A0A128A4E0</accession>
<dbReference type="EMBL" id="LN890280">
    <property type="protein sequence ID" value="CUR52208.1"/>
    <property type="molecule type" value="Genomic_DNA"/>
</dbReference>
<organism evidence="7 8">
    <name type="scientific">Nitrosotalea devaniterrae</name>
    <dbReference type="NCBI Taxonomy" id="1078905"/>
    <lineage>
        <taxon>Archaea</taxon>
        <taxon>Nitrososphaerota</taxon>
        <taxon>Nitrososphaeria</taxon>
        <taxon>Nitrosotaleales</taxon>
        <taxon>Nitrosotaleaceae</taxon>
        <taxon>Nitrosotalea</taxon>
    </lineage>
</organism>
<feature type="transmembrane region" description="Helical" evidence="6">
    <location>
        <begin position="184"/>
        <end position="203"/>
    </location>
</feature>
<dbReference type="PANTHER" id="PTHR11706:SF33">
    <property type="entry name" value="NATURAL RESISTANCE-ASSOCIATED MACROPHAGE PROTEIN 2"/>
    <property type="match status" value="1"/>
</dbReference>
<dbReference type="GO" id="GO:0005384">
    <property type="term" value="F:manganese ion transmembrane transporter activity"/>
    <property type="evidence" value="ECO:0007669"/>
    <property type="project" value="TreeGrafter"/>
</dbReference>
<protein>
    <submittedName>
        <fullName evidence="7">NRAMP family Mn2+/Fe2+ transporter</fullName>
    </submittedName>
</protein>
<sequence length="428" mass="46299">MFDGFKSFFKSLGPGLITGASDDDPSGIATYSQAGAQFGFGTLWLALFQLPLMIVIQEMCARIGLVTGSGLTSIMKKRYSKKTVYPIISLLLIANTINIGADIGAMSASVKLVLPQLPIVIVTILFTALVICAEIFIPYRKYVTVLKYLTLSLLAYVITAFVVGGNWSDILVASVIPHFEFTPTFVMLFVAIFGTTISPYLFFWQTSEEAEEDVVKNKIKDFGEGKPIIQKKEISLMRKDVAVGMGFSQAIMWFIIITTAGTLHVHGLTDISTADEAAQALEPLVKTFPHAGELAKTIFAVGIIGTGLLAIPVLAGSSAYAISEEFGWKEGLGKKFRQAKGFYLIIAASTIVGLWVNFANIDPIKALIYAAVINGIIAVPLLVAIMKIGNDKQILEGRTNGKLSNIVGWITVGVMGFSVIAMFLTWIK</sequence>
<comment type="subcellular location">
    <subcellularLocation>
        <location evidence="1">Membrane</location>
        <topology evidence="1">Multi-pass membrane protein</topology>
    </subcellularLocation>
</comment>
<dbReference type="Pfam" id="PF01566">
    <property type="entry name" value="Nramp"/>
    <property type="match status" value="1"/>
</dbReference>
<reference evidence="8" key="1">
    <citation type="submission" date="2015-10" db="EMBL/GenBank/DDBJ databases">
        <authorList>
            <person name="Lehtovirta-Morley L.E."/>
            <person name="Vieille C."/>
        </authorList>
    </citation>
    <scope>NUCLEOTIDE SEQUENCE [LARGE SCALE GENOMIC DNA]</scope>
</reference>
<dbReference type="GO" id="GO:0034755">
    <property type="term" value="P:iron ion transmembrane transport"/>
    <property type="evidence" value="ECO:0007669"/>
    <property type="project" value="TreeGrafter"/>
</dbReference>
<evidence type="ECO:0000256" key="5">
    <source>
        <dbReference type="ARBA" id="ARBA00023136"/>
    </source>
</evidence>
<name>A0A128A4E0_9ARCH</name>
<dbReference type="InterPro" id="IPR001046">
    <property type="entry name" value="NRAMP_fam"/>
</dbReference>
<gene>
    <name evidence="7" type="ORF">NDEV_1443</name>
</gene>
<proteinExistence type="predicted"/>
<feature type="transmembrane region" description="Helical" evidence="6">
    <location>
        <begin position="83"/>
        <end position="101"/>
    </location>
</feature>
<feature type="transmembrane region" description="Helical" evidence="6">
    <location>
        <begin position="298"/>
        <end position="322"/>
    </location>
</feature>
<evidence type="ECO:0000256" key="4">
    <source>
        <dbReference type="ARBA" id="ARBA00022989"/>
    </source>
</evidence>
<feature type="transmembrane region" description="Helical" evidence="6">
    <location>
        <begin position="241"/>
        <end position="263"/>
    </location>
</feature>
<dbReference type="GO" id="GO:0005886">
    <property type="term" value="C:plasma membrane"/>
    <property type="evidence" value="ECO:0007669"/>
    <property type="project" value="TreeGrafter"/>
</dbReference>
<feature type="transmembrane region" description="Helical" evidence="6">
    <location>
        <begin position="34"/>
        <end position="56"/>
    </location>
</feature>
<evidence type="ECO:0000313" key="8">
    <source>
        <dbReference type="Proteomes" id="UP000196239"/>
    </source>
</evidence>
<evidence type="ECO:0000256" key="2">
    <source>
        <dbReference type="ARBA" id="ARBA00022448"/>
    </source>
</evidence>
<evidence type="ECO:0000256" key="6">
    <source>
        <dbReference type="SAM" id="Phobius"/>
    </source>
</evidence>
<evidence type="ECO:0000256" key="3">
    <source>
        <dbReference type="ARBA" id="ARBA00022692"/>
    </source>
</evidence>
<evidence type="ECO:0000313" key="7">
    <source>
        <dbReference type="EMBL" id="CUR52208.1"/>
    </source>
</evidence>
<feature type="transmembrane region" description="Helical" evidence="6">
    <location>
        <begin position="113"/>
        <end position="133"/>
    </location>
</feature>
<feature type="transmembrane region" description="Helical" evidence="6">
    <location>
        <begin position="342"/>
        <end position="361"/>
    </location>
</feature>